<dbReference type="Pfam" id="PF13193">
    <property type="entry name" value="AMP-binding_C"/>
    <property type="match status" value="2"/>
</dbReference>
<dbReference type="Pfam" id="PF00668">
    <property type="entry name" value="Condensation"/>
    <property type="match status" value="3"/>
</dbReference>
<dbReference type="InterPro" id="IPR001242">
    <property type="entry name" value="Condensation_dom"/>
</dbReference>
<keyword evidence="5" id="KW-0677">Repeat</keyword>
<comment type="cofactor">
    <cofactor evidence="1">
        <name>pantetheine 4'-phosphate</name>
        <dbReference type="ChEBI" id="CHEBI:47942"/>
    </cofactor>
</comment>
<dbReference type="Proteomes" id="UP001527202">
    <property type="component" value="Unassembled WGS sequence"/>
</dbReference>
<dbReference type="Gene3D" id="3.40.50.980">
    <property type="match status" value="4"/>
</dbReference>
<evidence type="ECO:0000256" key="4">
    <source>
        <dbReference type="ARBA" id="ARBA00022553"/>
    </source>
</evidence>
<keyword evidence="11" id="KW-1185">Reference proteome</keyword>
<dbReference type="InterPro" id="IPR000873">
    <property type="entry name" value="AMP-dep_synth/lig_dom"/>
</dbReference>
<dbReference type="NCBIfam" id="TIGR01733">
    <property type="entry name" value="AA-adenyl-dom"/>
    <property type="match status" value="2"/>
</dbReference>
<dbReference type="Pfam" id="PF00550">
    <property type="entry name" value="PP-binding"/>
    <property type="match status" value="2"/>
</dbReference>
<evidence type="ECO:0000313" key="11">
    <source>
        <dbReference type="Proteomes" id="UP001527202"/>
    </source>
</evidence>
<comment type="similarity">
    <text evidence="2">Belongs to the ATP-dependent AMP-binding enzyme family.</text>
</comment>
<evidence type="ECO:0000259" key="9">
    <source>
        <dbReference type="PROSITE" id="PS50075"/>
    </source>
</evidence>
<keyword evidence="4" id="KW-0597">Phosphoprotein</keyword>
<name>A0ABT4FJG3_9BACL</name>
<organism evidence="10 11">
    <name type="scientific">Paenibacillus chitinolyticus</name>
    <dbReference type="NCBI Taxonomy" id="79263"/>
    <lineage>
        <taxon>Bacteria</taxon>
        <taxon>Bacillati</taxon>
        <taxon>Bacillota</taxon>
        <taxon>Bacilli</taxon>
        <taxon>Bacillales</taxon>
        <taxon>Paenibacillaceae</taxon>
        <taxon>Paenibacillus</taxon>
    </lineage>
</organism>
<dbReference type="SUPFAM" id="SSF52777">
    <property type="entry name" value="CoA-dependent acyltransferases"/>
    <property type="match status" value="4"/>
</dbReference>
<reference evidence="10 11" key="1">
    <citation type="submission" date="2022-05" db="EMBL/GenBank/DDBJ databases">
        <title>Genome Sequencing of Bee-Associated Microbes.</title>
        <authorList>
            <person name="Dunlap C."/>
        </authorList>
    </citation>
    <scope>NUCLEOTIDE SEQUENCE [LARGE SCALE GENOMIC DNA]</scope>
    <source>
        <strain evidence="10 11">NRRL B-23120</strain>
    </source>
</reference>
<accession>A0ABT4FJG3</accession>
<keyword evidence="6" id="KW-0045">Antibiotic biosynthesis</keyword>
<dbReference type="InterPro" id="IPR023213">
    <property type="entry name" value="CAT-like_dom_sf"/>
</dbReference>
<dbReference type="PROSITE" id="PS00455">
    <property type="entry name" value="AMP_BINDING"/>
    <property type="match status" value="2"/>
</dbReference>
<feature type="coiled-coil region" evidence="8">
    <location>
        <begin position="2159"/>
        <end position="2186"/>
    </location>
</feature>
<dbReference type="CDD" id="cd05930">
    <property type="entry name" value="A_NRPS"/>
    <property type="match status" value="2"/>
</dbReference>
<dbReference type="SUPFAM" id="SSF47336">
    <property type="entry name" value="ACP-like"/>
    <property type="match status" value="2"/>
</dbReference>
<evidence type="ECO:0000313" key="10">
    <source>
        <dbReference type="EMBL" id="MCY9598622.1"/>
    </source>
</evidence>
<dbReference type="CDD" id="cd19531">
    <property type="entry name" value="LCL_NRPS-like"/>
    <property type="match status" value="1"/>
</dbReference>
<dbReference type="InterPro" id="IPR036736">
    <property type="entry name" value="ACP-like_sf"/>
</dbReference>
<dbReference type="PANTHER" id="PTHR45527:SF1">
    <property type="entry name" value="FATTY ACID SYNTHASE"/>
    <property type="match status" value="1"/>
</dbReference>
<evidence type="ECO:0000256" key="8">
    <source>
        <dbReference type="SAM" id="Coils"/>
    </source>
</evidence>
<keyword evidence="7" id="KW-0511">Multifunctional enzyme</keyword>
<gene>
    <name evidence="10" type="ORF">M5X16_22985</name>
</gene>
<evidence type="ECO:0000256" key="7">
    <source>
        <dbReference type="ARBA" id="ARBA00023268"/>
    </source>
</evidence>
<evidence type="ECO:0000256" key="2">
    <source>
        <dbReference type="ARBA" id="ARBA00006432"/>
    </source>
</evidence>
<dbReference type="InterPro" id="IPR009081">
    <property type="entry name" value="PP-bd_ACP"/>
</dbReference>
<evidence type="ECO:0000256" key="1">
    <source>
        <dbReference type="ARBA" id="ARBA00001957"/>
    </source>
</evidence>
<comment type="caution">
    <text evidence="10">The sequence shown here is derived from an EMBL/GenBank/DDBJ whole genome shotgun (WGS) entry which is preliminary data.</text>
</comment>
<dbReference type="InterPro" id="IPR020806">
    <property type="entry name" value="PKS_PP-bd"/>
</dbReference>
<dbReference type="Gene3D" id="2.30.38.10">
    <property type="entry name" value="Luciferase, Domain 3"/>
    <property type="match status" value="2"/>
</dbReference>
<dbReference type="SUPFAM" id="SSF56801">
    <property type="entry name" value="Acetyl-CoA synthetase-like"/>
    <property type="match status" value="2"/>
</dbReference>
<dbReference type="CDD" id="cd19543">
    <property type="entry name" value="DCL_NRPS"/>
    <property type="match status" value="1"/>
</dbReference>
<evidence type="ECO:0000256" key="6">
    <source>
        <dbReference type="ARBA" id="ARBA00023194"/>
    </source>
</evidence>
<dbReference type="Gene3D" id="3.30.559.30">
    <property type="entry name" value="Nonribosomal peptide synthetase, condensation domain"/>
    <property type="match status" value="2"/>
</dbReference>
<dbReference type="RefSeq" id="WP_042227811.1">
    <property type="nucleotide sequence ID" value="NZ_JAMDMJ010000033.1"/>
</dbReference>
<keyword evidence="8" id="KW-0175">Coiled coil</keyword>
<dbReference type="Gene3D" id="3.30.559.10">
    <property type="entry name" value="Chloramphenicol acetyltransferase-like domain"/>
    <property type="match status" value="3"/>
</dbReference>
<dbReference type="InterPro" id="IPR020845">
    <property type="entry name" value="AMP-binding_CS"/>
</dbReference>
<feature type="domain" description="Carrier" evidence="9">
    <location>
        <begin position="989"/>
        <end position="1064"/>
    </location>
</feature>
<sequence>MSQVKIKDIYPLSPMQEGMLYHSMLDRDSEAYFQQNIITVGEVLDRELVQQSLQLLIERYDIFRTVFVYKETERPLQVVLQEREAPSVHTEDVSGLSEDRKTAALEQFTGSDRTNGFDLEKDVPLRLALFKWSETTCKLVWSFPHIVMDGWCLGIVANDFFSLYTSLRDGIRASLEPVYPFSSFIQWLENQNREEAADYWSKYLDGLENETTVPGFNRAEGSTPFRLEHHSLKLDAALTQKMEQIAKRQQVTVSTVFQTAWGVLLQGYNNSTDVVFGTVVSGRPEEIKGIENMVGLFINTIPLRISGEKSESFAALLSRVQSDWMESNAHSYLSLADIQAQSQLKHNLIRHLVVFENYPISEELIGTGDETGGGRRADGEPAKNSLRITEVDGFEQTNYELTLTVIPGRELEIKFSFNAENVEFGGIRAIAGHLHQVLEQITETPDIPLDSINLLTDEERSQLRSFNDTGASYPAEKTMHGWFELQAAMTPEKIAVIFGEKRLTYRELNVRANRLARQLRLKGVEPDSVVGILCERSIELMVGLLAILKAGGAYLPIDPGHPQERIDYMFADSGAVLVLAQKELLERAPAGAETVELDAENLLTGDGSNLSRGSGPEHLAYVIYTSGTTGNPKGVMIEHRALINRLHWMQKRYPLDEKDVILQKTPYSFDVSVWELFWWGAYGAKVVFLEPGAEKDPAQIAKAIDKYNVTTMHFVPSMLSVFLEHAESRLEPGALASLRYVFASGEALNPQQANRFNSLFYQTNGSRLINLYGPTEATIDVSYFDCSFGKDSLDRVPIGKPIDNIRLYITDNAGRLQPVGVAGELCIAGTGLARGYLNRPELTAEKFAAANFDPSGRIYKTGDLARWLPDGNIEYLGRLDHQVKIRGYRIELGEIEAALLRHPMVKEALVMDRTDGQGQKVLCAYLVCGPDPAPETVLLRESLAVKLPGYMIPSYFVFLPEMPLTSNGKVNRRALPSPDTAWDESGYIPPEGETEEALAAIWKEVLGVEHLGAGDSFFDRGGHSLKAALLVSKIHQRLQVDLPLRQVFESPTIRTMAEAIRKEAYSAHQAIEPAEPQDVYPVTSAQKRLMVLDQLEQESTAYHIPHVLISRVPLDRRRLQTVFEKLIARHEPLRTSFEQIESDIVQRSHPEVVFEVEEVTLSGAEAPSLTELGERAEIKEKSGIEEIPAFSGFSAVLKTDEEITPENTDGNGASGHPEERTAVQDILTTAEKEALDRVIEGFIRPFTLGEAPLIRVGAADLICGGTALLIDLHHIIADGVSMAVIANEFNRLYAGEELAPLKIQYKDYAVWQQKRSSSGVLDAQEAYWTEKLSGELPVLNFPTDYMRPPLQSFEGDRYVFTLGSSEANALKQAASRAGATLYMVLLASFNTLLHRYTGQEDIIVGSPVAGRTHADLQPLIGMFVNTLPMRSFPAGDKTFSQLLKEVKRTALEGFQNQEIPLETILDKLSLKRDLSRNPLFDMMFIFQNLGIEEIGQPGELFQSYEFGHAVSKLDLTLQAEENETGGIDFHFEYATGLFRKETVQRLAGHYVRILEAAVRNPDIKLSAINMLEERERRMLVESFNDTVVAFAHDKTIHRQFEEQAALTPDAPALLFGDQVFTYRELNEKANSLARTLQSHGVGPDRLVGLLTERSPSMMIGLLAVLKAGGAYVPIDPDFPAARVAYMLEDSEARVLLTEGALTEGLQTAGAVISLDDEGVYSGETGNLEPASEPHHLAYVIYTSGSTGNPKGVMLQHRSVSNFFTGMREKIEFVPGRKILALTTVSFDIFVLETLLPLTCGMSVVLAETLHQTEPGALSGLISAHGMDTLQITPSRLQMLLGSPEGASSLQNVRNILVGGEAMPVALLRSLQEFPGLNIFNMYGPTETTVWSAVQNLTRADSIDIGRPIANTQIYIVDAGGKLQPAGVPGELCIAGEGLARGYWNRPDLTEEKFVPCTFGKGGGRMYKTGDLARWLPDGSLEFLGRLDHQVKVRGYRIELGEIETALVRHEAVEEAVVLAREDASGGHTLTGYLVVKTEIPASEIRTFLGQILPDYMIPAAFAQLEKFPLTPNGKTDRKALLGMDAVQTSVAVYVAPGDEIEEQLATMWAGILSAARVGVHDNFFELGGHSLKASLFVAQVREQWGVELELRQLFRQPTIAEIAEHLRQELDEIRRLEEILREIEALEQV</sequence>
<dbReference type="Gene3D" id="3.30.300.30">
    <property type="match status" value="2"/>
</dbReference>
<dbReference type="InterPro" id="IPR025110">
    <property type="entry name" value="AMP-bd_C"/>
</dbReference>
<dbReference type="InterPro" id="IPR045851">
    <property type="entry name" value="AMP-bd_C_sf"/>
</dbReference>
<dbReference type="NCBIfam" id="NF003417">
    <property type="entry name" value="PRK04813.1"/>
    <property type="match status" value="2"/>
</dbReference>
<proteinExistence type="inferred from homology"/>
<evidence type="ECO:0000256" key="5">
    <source>
        <dbReference type="ARBA" id="ARBA00022737"/>
    </source>
</evidence>
<dbReference type="Pfam" id="PF00501">
    <property type="entry name" value="AMP-binding"/>
    <property type="match status" value="2"/>
</dbReference>
<dbReference type="SMART" id="SM00823">
    <property type="entry name" value="PKS_PP"/>
    <property type="match status" value="2"/>
</dbReference>
<keyword evidence="3" id="KW-0596">Phosphopantetheine</keyword>
<dbReference type="InterPro" id="IPR010071">
    <property type="entry name" value="AA_adenyl_dom"/>
</dbReference>
<protein>
    <submittedName>
        <fullName evidence="10">Non-ribosomal peptide synthetase</fullName>
    </submittedName>
</protein>
<dbReference type="EMBL" id="JAMDMJ010000033">
    <property type="protein sequence ID" value="MCY9598622.1"/>
    <property type="molecule type" value="Genomic_DNA"/>
</dbReference>
<dbReference type="PANTHER" id="PTHR45527">
    <property type="entry name" value="NONRIBOSOMAL PEPTIDE SYNTHETASE"/>
    <property type="match status" value="1"/>
</dbReference>
<dbReference type="Gene3D" id="1.10.1200.10">
    <property type="entry name" value="ACP-like"/>
    <property type="match status" value="2"/>
</dbReference>
<dbReference type="PROSITE" id="PS50075">
    <property type="entry name" value="CARRIER"/>
    <property type="match status" value="2"/>
</dbReference>
<evidence type="ECO:0000256" key="3">
    <source>
        <dbReference type="ARBA" id="ARBA00022450"/>
    </source>
</evidence>
<feature type="domain" description="Carrier" evidence="9">
    <location>
        <begin position="2095"/>
        <end position="2170"/>
    </location>
</feature>